<feature type="domain" description="HTH lysR-type" evidence="5">
    <location>
        <begin position="1"/>
        <end position="58"/>
    </location>
</feature>
<dbReference type="Pfam" id="PF03466">
    <property type="entry name" value="LysR_substrate"/>
    <property type="match status" value="1"/>
</dbReference>
<sequence length="300" mass="32583">MELRHLRYFVMVAEEGSVNRAARRLLVSQPSLSRQIVHLERQLGQQLLQRTSRGVRLTPAGQALLPHAHQLLAMADATRETVAGARAVRQRVAIGVPPGTDGAWLVAAVDAVRARVPDAAPEYVEATSSDQLRLLRQGRLDICLVHQAPPDGHTVREVRRDPLGIAVRPEHPLAARGGYRLSDLDGLRTLLHAQDRVPTEQHGLIAAAQAAGVRPHWHFSQFTEHALAHAHAAECDAVLVVAHTAAAQLPGWRWEPLTDLPLTMTTYLATESDTRAVVREVARAIAGLGAADAHGRGGPW</sequence>
<dbReference type="PANTHER" id="PTHR30346">
    <property type="entry name" value="TRANSCRIPTIONAL DUAL REGULATOR HCAR-RELATED"/>
    <property type="match status" value="1"/>
</dbReference>
<organism evidence="6 7">
    <name type="scientific">Streptomyces cinerochromogenes</name>
    <dbReference type="NCBI Taxonomy" id="66422"/>
    <lineage>
        <taxon>Bacteria</taxon>
        <taxon>Bacillati</taxon>
        <taxon>Actinomycetota</taxon>
        <taxon>Actinomycetes</taxon>
        <taxon>Kitasatosporales</taxon>
        <taxon>Streptomycetaceae</taxon>
        <taxon>Streptomyces</taxon>
    </lineage>
</organism>
<dbReference type="PANTHER" id="PTHR30346:SF0">
    <property type="entry name" value="HCA OPERON TRANSCRIPTIONAL ACTIVATOR HCAR"/>
    <property type="match status" value="1"/>
</dbReference>
<keyword evidence="4" id="KW-0804">Transcription</keyword>
<dbReference type="EMBL" id="JBICYV010000031">
    <property type="protein sequence ID" value="MFG3016491.1"/>
    <property type="molecule type" value="Genomic_DNA"/>
</dbReference>
<dbReference type="InterPro" id="IPR005119">
    <property type="entry name" value="LysR_subst-bd"/>
</dbReference>
<dbReference type="SUPFAM" id="SSF46785">
    <property type="entry name" value="Winged helix' DNA-binding domain"/>
    <property type="match status" value="1"/>
</dbReference>
<dbReference type="SUPFAM" id="SSF53850">
    <property type="entry name" value="Periplasmic binding protein-like II"/>
    <property type="match status" value="1"/>
</dbReference>
<dbReference type="Gene3D" id="1.10.10.10">
    <property type="entry name" value="Winged helix-like DNA-binding domain superfamily/Winged helix DNA-binding domain"/>
    <property type="match status" value="1"/>
</dbReference>
<reference evidence="6 7" key="1">
    <citation type="submission" date="2024-10" db="EMBL/GenBank/DDBJ databases">
        <title>The Natural Products Discovery Center: Release of the First 8490 Sequenced Strains for Exploring Actinobacteria Biosynthetic Diversity.</title>
        <authorList>
            <person name="Kalkreuter E."/>
            <person name="Kautsar S.A."/>
            <person name="Yang D."/>
            <person name="Bader C.D."/>
            <person name="Teijaro C.N."/>
            <person name="Fluegel L."/>
            <person name="Davis C.M."/>
            <person name="Simpson J.R."/>
            <person name="Lauterbach L."/>
            <person name="Steele A.D."/>
            <person name="Gui C."/>
            <person name="Meng S."/>
            <person name="Li G."/>
            <person name="Viehrig K."/>
            <person name="Ye F."/>
            <person name="Su P."/>
            <person name="Kiefer A.F."/>
            <person name="Nichols A."/>
            <person name="Cepeda A.J."/>
            <person name="Yan W."/>
            <person name="Fan B."/>
            <person name="Jiang Y."/>
            <person name="Adhikari A."/>
            <person name="Zheng C.-J."/>
            <person name="Schuster L."/>
            <person name="Cowan T.M."/>
            <person name="Smanski M.J."/>
            <person name="Chevrette M.G."/>
            <person name="De Carvalho L.P.S."/>
            <person name="Shen B."/>
        </authorList>
    </citation>
    <scope>NUCLEOTIDE SEQUENCE [LARGE SCALE GENOMIC DNA]</scope>
    <source>
        <strain evidence="6 7">NPDC048320</strain>
    </source>
</reference>
<evidence type="ECO:0000256" key="3">
    <source>
        <dbReference type="ARBA" id="ARBA00023125"/>
    </source>
</evidence>
<keyword evidence="3" id="KW-0238">DNA-binding</keyword>
<evidence type="ECO:0000256" key="4">
    <source>
        <dbReference type="ARBA" id="ARBA00023163"/>
    </source>
</evidence>
<keyword evidence="2" id="KW-0805">Transcription regulation</keyword>
<keyword evidence="7" id="KW-1185">Reference proteome</keyword>
<evidence type="ECO:0000313" key="7">
    <source>
        <dbReference type="Proteomes" id="UP001604267"/>
    </source>
</evidence>
<dbReference type="InterPro" id="IPR000847">
    <property type="entry name" value="LysR_HTH_N"/>
</dbReference>
<dbReference type="RefSeq" id="WP_392825364.1">
    <property type="nucleotide sequence ID" value="NZ_JBICYV010000031.1"/>
</dbReference>
<dbReference type="InterPro" id="IPR036388">
    <property type="entry name" value="WH-like_DNA-bd_sf"/>
</dbReference>
<dbReference type="PRINTS" id="PR00039">
    <property type="entry name" value="HTHLYSR"/>
</dbReference>
<evidence type="ECO:0000313" key="6">
    <source>
        <dbReference type="EMBL" id="MFG3016491.1"/>
    </source>
</evidence>
<protein>
    <submittedName>
        <fullName evidence="6">LysR family transcriptional regulator</fullName>
    </submittedName>
</protein>
<dbReference type="PROSITE" id="PS50931">
    <property type="entry name" value="HTH_LYSR"/>
    <property type="match status" value="1"/>
</dbReference>
<evidence type="ECO:0000256" key="2">
    <source>
        <dbReference type="ARBA" id="ARBA00023015"/>
    </source>
</evidence>
<dbReference type="InterPro" id="IPR036390">
    <property type="entry name" value="WH_DNA-bd_sf"/>
</dbReference>
<evidence type="ECO:0000259" key="5">
    <source>
        <dbReference type="PROSITE" id="PS50931"/>
    </source>
</evidence>
<proteinExistence type="inferred from homology"/>
<dbReference type="Pfam" id="PF00126">
    <property type="entry name" value="HTH_1"/>
    <property type="match status" value="1"/>
</dbReference>
<evidence type="ECO:0000256" key="1">
    <source>
        <dbReference type="ARBA" id="ARBA00009437"/>
    </source>
</evidence>
<name>A0ABW7BL87_9ACTN</name>
<accession>A0ABW7BL87</accession>
<dbReference type="Proteomes" id="UP001604267">
    <property type="component" value="Unassembled WGS sequence"/>
</dbReference>
<gene>
    <name evidence="6" type="ORF">ACGFZB_39810</name>
</gene>
<comment type="similarity">
    <text evidence="1">Belongs to the LysR transcriptional regulatory family.</text>
</comment>
<dbReference type="Gene3D" id="3.40.190.10">
    <property type="entry name" value="Periplasmic binding protein-like II"/>
    <property type="match status" value="2"/>
</dbReference>
<comment type="caution">
    <text evidence="6">The sequence shown here is derived from an EMBL/GenBank/DDBJ whole genome shotgun (WGS) entry which is preliminary data.</text>
</comment>